<gene>
    <name evidence="1" type="ORF">U9M48_002278</name>
</gene>
<evidence type="ECO:0000313" key="2">
    <source>
        <dbReference type="Proteomes" id="UP001341281"/>
    </source>
</evidence>
<dbReference type="AlphaFoldDB" id="A0AAQ3PFU3"/>
<sequence length="139" mass="15274">MMVTLASMVAGAVTNPFGYAYYCKAGDSSEAVMTAVGMLVMAMKQCRTLELIVRIMLMDNVLYRCLIWWSLGLWLLRVGCVVQFLKDSGKVSGLKALSFGSRFSVRRTCWSLDKNYSLHGGATPVVCCSVDQSAHEAVE</sequence>
<keyword evidence="2" id="KW-1185">Reference proteome</keyword>
<proteinExistence type="predicted"/>
<dbReference type="EMBL" id="CP144745">
    <property type="protein sequence ID" value="WVZ51100.1"/>
    <property type="molecule type" value="Genomic_DNA"/>
</dbReference>
<accession>A0AAQ3PFU3</accession>
<name>A0AAQ3PFU3_PASNO</name>
<protein>
    <submittedName>
        <fullName evidence="1">Uncharacterized protein</fullName>
    </submittedName>
</protein>
<reference evidence="1 2" key="1">
    <citation type="submission" date="2024-02" db="EMBL/GenBank/DDBJ databases">
        <title>High-quality chromosome-scale genome assembly of Pensacola bahiagrass (Paspalum notatum Flugge var. saurae).</title>
        <authorList>
            <person name="Vega J.M."/>
            <person name="Podio M."/>
            <person name="Orjuela J."/>
            <person name="Siena L.A."/>
            <person name="Pessino S.C."/>
            <person name="Combes M.C."/>
            <person name="Mariac C."/>
            <person name="Albertini E."/>
            <person name="Pupilli F."/>
            <person name="Ortiz J.P.A."/>
            <person name="Leblanc O."/>
        </authorList>
    </citation>
    <scope>NUCLEOTIDE SEQUENCE [LARGE SCALE GENOMIC DNA]</scope>
    <source>
        <strain evidence="1">R1</strain>
        <tissue evidence="1">Leaf</tissue>
    </source>
</reference>
<evidence type="ECO:0000313" key="1">
    <source>
        <dbReference type="EMBL" id="WVZ51100.1"/>
    </source>
</evidence>
<organism evidence="1 2">
    <name type="scientific">Paspalum notatum var. saurae</name>
    <dbReference type="NCBI Taxonomy" id="547442"/>
    <lineage>
        <taxon>Eukaryota</taxon>
        <taxon>Viridiplantae</taxon>
        <taxon>Streptophyta</taxon>
        <taxon>Embryophyta</taxon>
        <taxon>Tracheophyta</taxon>
        <taxon>Spermatophyta</taxon>
        <taxon>Magnoliopsida</taxon>
        <taxon>Liliopsida</taxon>
        <taxon>Poales</taxon>
        <taxon>Poaceae</taxon>
        <taxon>PACMAD clade</taxon>
        <taxon>Panicoideae</taxon>
        <taxon>Andropogonodae</taxon>
        <taxon>Paspaleae</taxon>
        <taxon>Paspalinae</taxon>
        <taxon>Paspalum</taxon>
    </lineage>
</organism>
<dbReference type="Proteomes" id="UP001341281">
    <property type="component" value="Chromosome 01"/>
</dbReference>